<keyword evidence="2" id="KW-1185">Reference proteome</keyword>
<gene>
    <name evidence="1" type="ORF">B0T25DRAFT_114985</name>
</gene>
<dbReference type="AlphaFoldDB" id="A0AAJ0HRK1"/>
<name>A0AAJ0HRK1_9PEZI</name>
<protein>
    <submittedName>
        <fullName evidence="1">Uncharacterized protein</fullName>
    </submittedName>
</protein>
<dbReference type="EMBL" id="JAUIQD010000002">
    <property type="protein sequence ID" value="KAK3359935.1"/>
    <property type="molecule type" value="Genomic_DNA"/>
</dbReference>
<reference evidence="1" key="2">
    <citation type="submission" date="2023-06" db="EMBL/GenBank/DDBJ databases">
        <authorList>
            <consortium name="Lawrence Berkeley National Laboratory"/>
            <person name="Haridas S."/>
            <person name="Hensen N."/>
            <person name="Bonometti L."/>
            <person name="Westerberg I."/>
            <person name="Brannstrom I.O."/>
            <person name="Guillou S."/>
            <person name="Cros-Aarteil S."/>
            <person name="Calhoun S."/>
            <person name="Kuo A."/>
            <person name="Mondo S."/>
            <person name="Pangilinan J."/>
            <person name="Riley R."/>
            <person name="Labutti K."/>
            <person name="Andreopoulos B."/>
            <person name="Lipzen A."/>
            <person name="Chen C."/>
            <person name="Yanf M."/>
            <person name="Daum C."/>
            <person name="Ng V."/>
            <person name="Clum A."/>
            <person name="Steindorff A."/>
            <person name="Ohm R."/>
            <person name="Martin F."/>
            <person name="Silar P."/>
            <person name="Natvig D."/>
            <person name="Lalanne C."/>
            <person name="Gautier V."/>
            <person name="Ament-Velasquez S.L."/>
            <person name="Kruys A."/>
            <person name="Hutchinson M.I."/>
            <person name="Powell A.J."/>
            <person name="Barry K."/>
            <person name="Miller A.N."/>
            <person name="Grigoriev I.V."/>
            <person name="Debuchy R."/>
            <person name="Gladieux P."/>
            <person name="Thoren M.H."/>
            <person name="Johannesson H."/>
        </authorList>
    </citation>
    <scope>NUCLEOTIDE SEQUENCE</scope>
    <source>
        <strain evidence="1">CBS 955.72</strain>
    </source>
</reference>
<accession>A0AAJ0HRK1</accession>
<comment type="caution">
    <text evidence="1">The sequence shown here is derived from an EMBL/GenBank/DDBJ whole genome shotgun (WGS) entry which is preliminary data.</text>
</comment>
<evidence type="ECO:0000313" key="2">
    <source>
        <dbReference type="Proteomes" id="UP001275084"/>
    </source>
</evidence>
<reference evidence="1" key="1">
    <citation type="journal article" date="2023" name="Mol. Phylogenet. Evol.">
        <title>Genome-scale phylogeny and comparative genomics of the fungal order Sordariales.</title>
        <authorList>
            <person name="Hensen N."/>
            <person name="Bonometti L."/>
            <person name="Westerberg I."/>
            <person name="Brannstrom I.O."/>
            <person name="Guillou S."/>
            <person name="Cros-Aarteil S."/>
            <person name="Calhoun S."/>
            <person name="Haridas S."/>
            <person name="Kuo A."/>
            <person name="Mondo S."/>
            <person name="Pangilinan J."/>
            <person name="Riley R."/>
            <person name="LaButti K."/>
            <person name="Andreopoulos B."/>
            <person name="Lipzen A."/>
            <person name="Chen C."/>
            <person name="Yan M."/>
            <person name="Daum C."/>
            <person name="Ng V."/>
            <person name="Clum A."/>
            <person name="Steindorff A."/>
            <person name="Ohm R.A."/>
            <person name="Martin F."/>
            <person name="Silar P."/>
            <person name="Natvig D.O."/>
            <person name="Lalanne C."/>
            <person name="Gautier V."/>
            <person name="Ament-Velasquez S.L."/>
            <person name="Kruys A."/>
            <person name="Hutchinson M.I."/>
            <person name="Powell A.J."/>
            <person name="Barry K."/>
            <person name="Miller A.N."/>
            <person name="Grigoriev I.V."/>
            <person name="Debuchy R."/>
            <person name="Gladieux P."/>
            <person name="Hiltunen Thoren M."/>
            <person name="Johannesson H."/>
        </authorList>
    </citation>
    <scope>NUCLEOTIDE SEQUENCE</scope>
    <source>
        <strain evidence="1">CBS 955.72</strain>
    </source>
</reference>
<organism evidence="1 2">
    <name type="scientific">Lasiosphaeria hispida</name>
    <dbReference type="NCBI Taxonomy" id="260671"/>
    <lineage>
        <taxon>Eukaryota</taxon>
        <taxon>Fungi</taxon>
        <taxon>Dikarya</taxon>
        <taxon>Ascomycota</taxon>
        <taxon>Pezizomycotina</taxon>
        <taxon>Sordariomycetes</taxon>
        <taxon>Sordariomycetidae</taxon>
        <taxon>Sordariales</taxon>
        <taxon>Lasiosphaeriaceae</taxon>
        <taxon>Lasiosphaeria</taxon>
    </lineage>
</organism>
<dbReference type="Proteomes" id="UP001275084">
    <property type="component" value="Unassembled WGS sequence"/>
</dbReference>
<sequence length="326" mass="35611">MEESQEFCIKRQMPVIAHYLTLACRLTATQHCATQRKSCHQLAQSPTNLHSASQHDAGSPPFLLFYPRPSQSLFTWPALGIAHSSGLFFCFLRPDGTQLTAQQRRAPLFARSSMESQRLHLPTTTIPCPPASRAHLASGALLSRNGLGASLRSTGLQASCCHGSHWEALARCRAIAGPGNILSTWQDYCAVAPSPHSARLLSQSSRLRRNHGARSLALWLLDKRRRHFHHAWRGKIEPPLQIANSPLLQTSPRRRTRARCCSGGGPGGTAYQSWVFLFLFCGLCIHPSQEPETAARSAHWRSSVGCSLTAGAATAPSGALARTEMP</sequence>
<evidence type="ECO:0000313" key="1">
    <source>
        <dbReference type="EMBL" id="KAK3359935.1"/>
    </source>
</evidence>
<proteinExistence type="predicted"/>